<dbReference type="PROSITE" id="PS50404">
    <property type="entry name" value="GST_NTER"/>
    <property type="match status" value="1"/>
</dbReference>
<dbReference type="RefSeq" id="WP_315726029.1">
    <property type="nucleotide sequence ID" value="NZ_JAVUPU010000004.1"/>
</dbReference>
<gene>
    <name evidence="4" type="primary">maiA</name>
    <name evidence="4" type="ORF">RQX22_09945</name>
</gene>
<dbReference type="SFLD" id="SFLDS00019">
    <property type="entry name" value="Glutathione_Transferase_(cytos"/>
    <property type="match status" value="1"/>
</dbReference>
<dbReference type="PANTHER" id="PTHR42673:SF21">
    <property type="entry name" value="GLUTATHIONE S-TRANSFERASE YFCF"/>
    <property type="match status" value="1"/>
</dbReference>
<dbReference type="InterPro" id="IPR034330">
    <property type="entry name" value="GST_Zeta_C"/>
</dbReference>
<evidence type="ECO:0000256" key="1">
    <source>
        <dbReference type="ARBA" id="ARBA00010007"/>
    </source>
</evidence>
<keyword evidence="4" id="KW-0413">Isomerase</keyword>
<sequence>MTKPILFDYFRSSAAYRARIALNLKGVDYESASVDLLHGAHKEEAYRARNPQGFVPMLEIDGHRITQSIAIADYLDATRSGIRLLPESPGDRAHVLALALIVACDIHPLNNLRVLKYLGGPLGQEESARDAWYAHWVREGFAALEALAAPRAGAFLFGDAPTLADICLVPQMFNARRFKVPIDDFPLLVRADAEANGLEAFAAAHPDRVAP</sequence>
<dbReference type="GO" id="GO:0016034">
    <property type="term" value="F:maleylacetoacetate isomerase activity"/>
    <property type="evidence" value="ECO:0007669"/>
    <property type="project" value="UniProtKB-EC"/>
</dbReference>
<dbReference type="CDD" id="cd03042">
    <property type="entry name" value="GST_N_Zeta"/>
    <property type="match status" value="1"/>
</dbReference>
<dbReference type="Gene3D" id="1.20.1050.10">
    <property type="match status" value="1"/>
</dbReference>
<dbReference type="InterPro" id="IPR034333">
    <property type="entry name" value="GST_Zeta_N"/>
</dbReference>
<dbReference type="NCBIfam" id="TIGR01262">
    <property type="entry name" value="maiA"/>
    <property type="match status" value="1"/>
</dbReference>
<evidence type="ECO:0000313" key="5">
    <source>
        <dbReference type="Proteomes" id="UP001259572"/>
    </source>
</evidence>
<dbReference type="InterPro" id="IPR004045">
    <property type="entry name" value="Glutathione_S-Trfase_N"/>
</dbReference>
<feature type="domain" description="GST N-terminal" evidence="2">
    <location>
        <begin position="2"/>
        <end position="83"/>
    </location>
</feature>
<dbReference type="SUPFAM" id="SSF52833">
    <property type="entry name" value="Thioredoxin-like"/>
    <property type="match status" value="1"/>
</dbReference>
<dbReference type="Pfam" id="PF13410">
    <property type="entry name" value="GST_C_2"/>
    <property type="match status" value="1"/>
</dbReference>
<evidence type="ECO:0000259" key="2">
    <source>
        <dbReference type="PROSITE" id="PS50404"/>
    </source>
</evidence>
<dbReference type="CDD" id="cd03191">
    <property type="entry name" value="GST_C_Zeta"/>
    <property type="match status" value="1"/>
</dbReference>
<dbReference type="PROSITE" id="PS50405">
    <property type="entry name" value="GST_CTER"/>
    <property type="match status" value="1"/>
</dbReference>
<dbReference type="Proteomes" id="UP001259572">
    <property type="component" value="Unassembled WGS sequence"/>
</dbReference>
<dbReference type="InterPro" id="IPR036249">
    <property type="entry name" value="Thioredoxin-like_sf"/>
</dbReference>
<reference evidence="4 5" key="1">
    <citation type="submission" date="2023-05" db="EMBL/GenBank/DDBJ databases">
        <authorList>
            <person name="Guo Y."/>
        </authorList>
    </citation>
    <scope>NUCLEOTIDE SEQUENCE [LARGE SCALE GENOMIC DNA]</scope>
    <source>
        <strain evidence="4 5">GR2756</strain>
    </source>
</reference>
<evidence type="ECO:0000313" key="4">
    <source>
        <dbReference type="EMBL" id="MDT9599271.1"/>
    </source>
</evidence>
<dbReference type="Pfam" id="PF02798">
    <property type="entry name" value="GST_N"/>
    <property type="match status" value="1"/>
</dbReference>
<comment type="similarity">
    <text evidence="1">Belongs to the GST superfamily. Zeta family.</text>
</comment>
<evidence type="ECO:0000259" key="3">
    <source>
        <dbReference type="PROSITE" id="PS50405"/>
    </source>
</evidence>
<protein>
    <submittedName>
        <fullName evidence="4">Maleylacetoacetate isomerase</fullName>
        <ecNumber evidence="4">5.2.1.2</ecNumber>
    </submittedName>
</protein>
<dbReference type="InterPro" id="IPR010987">
    <property type="entry name" value="Glutathione-S-Trfase_C-like"/>
</dbReference>
<comment type="caution">
    <text evidence="4">The sequence shown here is derived from an EMBL/GenBank/DDBJ whole genome shotgun (WGS) entry which is preliminary data.</text>
</comment>
<dbReference type="InterPro" id="IPR040079">
    <property type="entry name" value="Glutathione_S-Trfase"/>
</dbReference>
<dbReference type="InterPro" id="IPR036282">
    <property type="entry name" value="Glutathione-S-Trfase_C_sf"/>
</dbReference>
<organism evidence="4 5">
    <name type="scientific">Sphingosinicella rhizophila</name>
    <dbReference type="NCBI Taxonomy" id="3050082"/>
    <lineage>
        <taxon>Bacteria</taxon>
        <taxon>Pseudomonadati</taxon>
        <taxon>Pseudomonadota</taxon>
        <taxon>Alphaproteobacteria</taxon>
        <taxon>Sphingomonadales</taxon>
        <taxon>Sphingosinicellaceae</taxon>
        <taxon>Sphingosinicella</taxon>
    </lineage>
</organism>
<dbReference type="PANTHER" id="PTHR42673">
    <property type="entry name" value="MALEYLACETOACETATE ISOMERASE"/>
    <property type="match status" value="1"/>
</dbReference>
<keyword evidence="5" id="KW-1185">Reference proteome</keyword>
<dbReference type="EC" id="5.2.1.2" evidence="4"/>
<proteinExistence type="inferred from homology"/>
<dbReference type="InterPro" id="IPR005955">
    <property type="entry name" value="GST_Zeta"/>
</dbReference>
<dbReference type="SUPFAM" id="SSF47616">
    <property type="entry name" value="GST C-terminal domain-like"/>
    <property type="match status" value="1"/>
</dbReference>
<feature type="domain" description="GST C-terminal" evidence="3">
    <location>
        <begin position="88"/>
        <end position="211"/>
    </location>
</feature>
<name>A0ABU3Q792_9SPHN</name>
<dbReference type="EMBL" id="JAVUPU010000004">
    <property type="protein sequence ID" value="MDT9599271.1"/>
    <property type="molecule type" value="Genomic_DNA"/>
</dbReference>
<accession>A0ABU3Q792</accession>
<dbReference type="SFLD" id="SFLDG00358">
    <property type="entry name" value="Main_(cytGST)"/>
    <property type="match status" value="1"/>
</dbReference>
<dbReference type="Gene3D" id="3.40.30.10">
    <property type="entry name" value="Glutaredoxin"/>
    <property type="match status" value="1"/>
</dbReference>